<feature type="binding site" evidence="3">
    <location>
        <begin position="122"/>
        <end position="126"/>
    </location>
    <ligand>
        <name>substrate</name>
    </ligand>
</feature>
<dbReference type="AlphaFoldDB" id="A0A2T8HFM6"/>
<accession>A0A2T8HFM6</accession>
<dbReference type="RefSeq" id="WP_116776634.1">
    <property type="nucleotide sequence ID" value="NZ_QDKG01000006.1"/>
</dbReference>
<feature type="binding site" evidence="4">
    <location>
        <position position="177"/>
    </location>
    <ligand>
        <name>Mg(2+)</name>
        <dbReference type="ChEBI" id="CHEBI:18420"/>
    </ligand>
</feature>
<dbReference type="EMBL" id="QDKG01000006">
    <property type="protein sequence ID" value="PVH24236.1"/>
    <property type="molecule type" value="Genomic_DNA"/>
</dbReference>
<proteinExistence type="inferred from homology"/>
<sequence length="219" mass="23449">MTSGTTTILNRPAYIFDLDGVLVDTAVFHYQAWKRLANQLGFDFTVAQNEQLKGVSRVESLEKILDWGGVSKTEAEKLALAQQKNDWYLEMVAQMTASDLLPGVLDFLGQASSAGKKISLGSASKNAPLILEKTGIARFFDAIVDGNEVTLSKPNPEVFLCAARKLGFPPEDCLVFEDAEAGVAAAIAGGMDVIGIGEEGALPEANVLVSDLSKLLQEK</sequence>
<dbReference type="Pfam" id="PF00702">
    <property type="entry name" value="Hydrolase"/>
    <property type="match status" value="1"/>
</dbReference>
<dbReference type="NCBIfam" id="TIGR02009">
    <property type="entry name" value="PGMB-YQAB-SF"/>
    <property type="match status" value="1"/>
</dbReference>
<dbReference type="InterPro" id="IPR036412">
    <property type="entry name" value="HAD-like_sf"/>
</dbReference>
<evidence type="ECO:0000256" key="3">
    <source>
        <dbReference type="PIRSR" id="PIRSR610972-2"/>
    </source>
</evidence>
<dbReference type="PANTHER" id="PTHR43481">
    <property type="entry name" value="FRUCTOSE-1-PHOSPHATE PHOSPHATASE"/>
    <property type="match status" value="1"/>
</dbReference>
<feature type="binding site" evidence="3">
    <location>
        <position position="60"/>
    </location>
    <ligand>
        <name>substrate</name>
    </ligand>
</feature>
<dbReference type="Gene3D" id="3.40.50.1000">
    <property type="entry name" value="HAD superfamily/HAD-like"/>
    <property type="match status" value="1"/>
</dbReference>
<protein>
    <submittedName>
        <fullName evidence="6">Beta-phosphoglucomutase</fullName>
    </submittedName>
</protein>
<feature type="active site" description="Nucleophile" evidence="2">
    <location>
        <position position="17"/>
    </location>
</feature>
<comment type="cofactor">
    <cofactor evidence="4">
        <name>Mg(2+)</name>
        <dbReference type="ChEBI" id="CHEBI:18420"/>
    </cofactor>
    <text evidence="4">Binds 2 magnesium ions per subunit.</text>
</comment>
<feature type="binding site" evidence="3">
    <location>
        <begin position="52"/>
        <end position="57"/>
    </location>
    <ligand>
        <name>substrate</name>
    </ligand>
</feature>
<dbReference type="InterPro" id="IPR006439">
    <property type="entry name" value="HAD-SF_hydro_IA"/>
</dbReference>
<dbReference type="InterPro" id="IPR023198">
    <property type="entry name" value="PGP-like_dom2"/>
</dbReference>
<dbReference type="Proteomes" id="UP000245627">
    <property type="component" value="Unassembled WGS sequence"/>
</dbReference>
<dbReference type="Gene3D" id="1.10.150.240">
    <property type="entry name" value="Putative phosphatase, domain 2"/>
    <property type="match status" value="1"/>
</dbReference>
<name>A0A2T8HFM6_9SPHI</name>
<feature type="site" description="Important for catalytic activity and assists the phosphoryl transfer reaction to Asp8 by balancing charge and orienting the reacting groups" evidence="5">
    <location>
        <position position="122"/>
    </location>
</feature>
<feature type="binding site" evidence="4">
    <location>
        <position position="17"/>
    </location>
    <ligand>
        <name>Mg(2+)</name>
        <dbReference type="ChEBI" id="CHEBI:18420"/>
    </ligand>
</feature>
<dbReference type="NCBIfam" id="TIGR01990">
    <property type="entry name" value="bPGM"/>
    <property type="match status" value="1"/>
</dbReference>
<evidence type="ECO:0000313" key="6">
    <source>
        <dbReference type="EMBL" id="PVH24236.1"/>
    </source>
</evidence>
<dbReference type="PANTHER" id="PTHR43481:SF4">
    <property type="entry name" value="GLYCEROL-1-PHOSPHATE PHOSPHOHYDROLASE 1-RELATED"/>
    <property type="match status" value="1"/>
</dbReference>
<dbReference type="SFLD" id="SFLDS00003">
    <property type="entry name" value="Haloacid_Dehalogenase"/>
    <property type="match status" value="1"/>
</dbReference>
<dbReference type="InterPro" id="IPR051806">
    <property type="entry name" value="HAD-like_SPP"/>
</dbReference>
<dbReference type="InterPro" id="IPR023214">
    <property type="entry name" value="HAD_sf"/>
</dbReference>
<keyword evidence="4" id="KW-0460">Magnesium</keyword>
<dbReference type="SFLD" id="SFLDG01129">
    <property type="entry name" value="C1.5:_HAD__Beta-PGM__Phosphata"/>
    <property type="match status" value="1"/>
</dbReference>
<dbReference type="GO" id="GO:0005975">
    <property type="term" value="P:carbohydrate metabolic process"/>
    <property type="evidence" value="ECO:0007669"/>
    <property type="project" value="InterPro"/>
</dbReference>
<dbReference type="InterPro" id="IPR010976">
    <property type="entry name" value="B-phosphoglucomutase_hydrolase"/>
</dbReference>
<feature type="binding site" evidence="4">
    <location>
        <position position="19"/>
    </location>
    <ligand>
        <name>Mg(2+)</name>
        <dbReference type="ChEBI" id="CHEBI:18420"/>
    </ligand>
</feature>
<comment type="similarity">
    <text evidence="1">Belongs to the HAD-like hydrolase superfamily. CbbY/CbbZ/Gph/YieH family.</text>
</comment>
<dbReference type="OrthoDB" id="9797743at2"/>
<feature type="binding site" evidence="4">
    <location>
        <position position="178"/>
    </location>
    <ligand>
        <name>Mg(2+)</name>
        <dbReference type="ChEBI" id="CHEBI:18420"/>
    </ligand>
</feature>
<gene>
    <name evidence="6" type="primary">pgmB</name>
    <name evidence="6" type="ORF">DC487_14200</name>
</gene>
<dbReference type="CDD" id="cd02598">
    <property type="entry name" value="HAD_BPGM"/>
    <property type="match status" value="1"/>
</dbReference>
<feature type="binding site" evidence="3">
    <location>
        <position position="33"/>
    </location>
    <ligand>
        <name>substrate</name>
    </ligand>
</feature>
<dbReference type="GO" id="GO:0008801">
    <property type="term" value="F:beta-phosphoglucomutase activity"/>
    <property type="evidence" value="ECO:0007669"/>
    <property type="project" value="InterPro"/>
</dbReference>
<feature type="binding site" evidence="3">
    <location>
        <begin position="17"/>
        <end position="19"/>
    </location>
    <ligand>
        <name>substrate</name>
    </ligand>
</feature>
<evidence type="ECO:0000313" key="7">
    <source>
        <dbReference type="Proteomes" id="UP000245627"/>
    </source>
</evidence>
<dbReference type="GO" id="GO:0050308">
    <property type="term" value="F:sugar-phosphatase activity"/>
    <property type="evidence" value="ECO:0007669"/>
    <property type="project" value="TreeGrafter"/>
</dbReference>
<evidence type="ECO:0000256" key="4">
    <source>
        <dbReference type="PIRSR" id="PIRSR610972-3"/>
    </source>
</evidence>
<dbReference type="GO" id="GO:0000287">
    <property type="term" value="F:magnesium ion binding"/>
    <property type="evidence" value="ECO:0007669"/>
    <property type="project" value="InterPro"/>
</dbReference>
<feature type="site" description="Important for catalytic activity and assists the phosphoryl transfer reaction to Asp8 by balancing charge and orienting the reacting groups" evidence="5">
    <location>
        <position position="153"/>
    </location>
</feature>
<keyword evidence="7" id="KW-1185">Reference proteome</keyword>
<dbReference type="InterPro" id="IPR010972">
    <property type="entry name" value="Beta-PGM"/>
</dbReference>
<feature type="active site" description="Proton donor/acceptor" evidence="2">
    <location>
        <position position="19"/>
    </location>
</feature>
<feature type="binding site" evidence="3">
    <location>
        <position position="153"/>
    </location>
    <ligand>
        <name>substrate</name>
    </ligand>
</feature>
<evidence type="ECO:0000256" key="5">
    <source>
        <dbReference type="PIRSR" id="PIRSR610972-4"/>
    </source>
</evidence>
<dbReference type="SUPFAM" id="SSF56784">
    <property type="entry name" value="HAD-like"/>
    <property type="match status" value="1"/>
</dbReference>
<feature type="binding site" evidence="3">
    <location>
        <position position="84"/>
    </location>
    <ligand>
        <name>substrate</name>
    </ligand>
</feature>
<evidence type="ECO:0000256" key="1">
    <source>
        <dbReference type="ARBA" id="ARBA00006171"/>
    </source>
</evidence>
<keyword evidence="4" id="KW-0479">Metal-binding</keyword>
<comment type="caution">
    <text evidence="6">The sequence shown here is derived from an EMBL/GenBank/DDBJ whole genome shotgun (WGS) entry which is preliminary data.</text>
</comment>
<evidence type="ECO:0000256" key="2">
    <source>
        <dbReference type="PIRSR" id="PIRSR610972-1"/>
    </source>
</evidence>
<dbReference type="SFLD" id="SFLDG01135">
    <property type="entry name" value="C1.5.6:_HAD__Beta-PGM__Phospha"/>
    <property type="match status" value="1"/>
</dbReference>
<organism evidence="6 7">
    <name type="scientific">Sphingobacterium corticibacter</name>
    <dbReference type="NCBI Taxonomy" id="2171749"/>
    <lineage>
        <taxon>Bacteria</taxon>
        <taxon>Pseudomonadati</taxon>
        <taxon>Bacteroidota</taxon>
        <taxon>Sphingobacteriia</taxon>
        <taxon>Sphingobacteriales</taxon>
        <taxon>Sphingobacteriaceae</taxon>
        <taxon>Sphingobacterium</taxon>
    </lineage>
</organism>
<dbReference type="NCBIfam" id="TIGR01509">
    <property type="entry name" value="HAD-SF-IA-v3"/>
    <property type="match status" value="1"/>
</dbReference>
<reference evidence="6 7" key="1">
    <citation type="submission" date="2018-04" db="EMBL/GenBank/DDBJ databases">
        <title>Sphingobacterium cortibacter sp. nov.</title>
        <authorList>
            <person name="Li Y."/>
        </authorList>
    </citation>
    <scope>NUCLEOTIDE SEQUENCE [LARGE SCALE GENOMIC DNA]</scope>
    <source>
        <strain evidence="6 7">2c-3</strain>
    </source>
</reference>
<dbReference type="PRINTS" id="PR00413">
    <property type="entry name" value="HADHALOGNASE"/>
</dbReference>